<evidence type="ECO:0000256" key="1">
    <source>
        <dbReference type="SAM" id="MobiDB-lite"/>
    </source>
</evidence>
<reference evidence="2" key="2">
    <citation type="submission" date="2018-05" db="EMBL/GenBank/DDBJ databases">
        <title>OmerRS3 (Oryza meridionalis Reference Sequence Version 3).</title>
        <authorList>
            <person name="Zhang J."/>
            <person name="Kudrna D."/>
            <person name="Lee S."/>
            <person name="Talag J."/>
            <person name="Welchert J."/>
            <person name="Wing R.A."/>
        </authorList>
    </citation>
    <scope>NUCLEOTIDE SEQUENCE [LARGE SCALE GENOMIC DNA]</scope>
    <source>
        <strain evidence="2">cv. OR44</strain>
    </source>
</reference>
<accession>A0A0E0E3Z1</accession>
<dbReference type="Gramene" id="OMERI06G21730.1">
    <property type="protein sequence ID" value="OMERI06G21730.1"/>
    <property type="gene ID" value="OMERI06G21730"/>
</dbReference>
<reference evidence="2" key="1">
    <citation type="submission" date="2015-04" db="UniProtKB">
        <authorList>
            <consortium name="EnsemblPlants"/>
        </authorList>
    </citation>
    <scope>IDENTIFICATION</scope>
</reference>
<dbReference type="EnsemblPlants" id="OMERI06G21730.1">
    <property type="protein sequence ID" value="OMERI06G21730.1"/>
    <property type="gene ID" value="OMERI06G21730"/>
</dbReference>
<dbReference type="HOGENOM" id="CLU_1024439_0_0_1"/>
<organism evidence="2">
    <name type="scientific">Oryza meridionalis</name>
    <dbReference type="NCBI Taxonomy" id="40149"/>
    <lineage>
        <taxon>Eukaryota</taxon>
        <taxon>Viridiplantae</taxon>
        <taxon>Streptophyta</taxon>
        <taxon>Embryophyta</taxon>
        <taxon>Tracheophyta</taxon>
        <taxon>Spermatophyta</taxon>
        <taxon>Magnoliopsida</taxon>
        <taxon>Liliopsida</taxon>
        <taxon>Poales</taxon>
        <taxon>Poaceae</taxon>
        <taxon>BOP clade</taxon>
        <taxon>Oryzoideae</taxon>
        <taxon>Oryzeae</taxon>
        <taxon>Oryzinae</taxon>
        <taxon>Oryza</taxon>
    </lineage>
</organism>
<keyword evidence="3" id="KW-1185">Reference proteome</keyword>
<sequence>MHEMATRRECTPSLSMPSHVSAVCRTGEQAAVCCLVRTKGLVMLPRQNTLPQHRERRPQSHDADRLRRCCHLPHAVAPPEHVMSSPGRWRPLPHSAFIEHVENHQNRRKRCQAAVVTVAVMPRRLQAVPFLPADRHRRRLVFGAVVHVAEPSPSRRSRLHRQAMEIAVHAIPPEVAGKPSSLHRSPPMLSNGVESLSTGRPLHPLCHRRPNSRQPRQAAGDTVCRKPSRRKTPSCRHRCTTARLRACLVIETPSTSDAFTLVAVSEALPMFT</sequence>
<evidence type="ECO:0000313" key="3">
    <source>
        <dbReference type="Proteomes" id="UP000008021"/>
    </source>
</evidence>
<proteinExistence type="predicted"/>
<dbReference type="Proteomes" id="UP000008021">
    <property type="component" value="Chromosome 6"/>
</dbReference>
<evidence type="ECO:0000313" key="2">
    <source>
        <dbReference type="EnsemblPlants" id="OMERI06G21730.1"/>
    </source>
</evidence>
<feature type="region of interest" description="Disordered" evidence="1">
    <location>
        <begin position="195"/>
        <end position="234"/>
    </location>
</feature>
<dbReference type="AlphaFoldDB" id="A0A0E0E3Z1"/>
<name>A0A0E0E3Z1_9ORYZ</name>
<protein>
    <submittedName>
        <fullName evidence="2">Uncharacterized protein</fullName>
    </submittedName>
</protein>